<organism evidence="14 15">
    <name type="scientific">Thermoflexus hugenholtzii JAD2</name>
    <dbReference type="NCBI Taxonomy" id="877466"/>
    <lineage>
        <taxon>Bacteria</taxon>
        <taxon>Bacillati</taxon>
        <taxon>Chloroflexota</taxon>
        <taxon>Thermoflexia</taxon>
        <taxon>Thermoflexales</taxon>
        <taxon>Thermoflexaceae</taxon>
        <taxon>Thermoflexus</taxon>
    </lineage>
</organism>
<keyword evidence="10" id="KW-1133">Transmembrane helix</keyword>
<evidence type="ECO:0000256" key="1">
    <source>
        <dbReference type="ARBA" id="ARBA00004389"/>
    </source>
</evidence>
<dbReference type="PANTHER" id="PTHR10859:SF91">
    <property type="entry name" value="DOLICHYL-PHOSPHATE BETA-GLUCOSYLTRANSFERASE"/>
    <property type="match status" value="1"/>
</dbReference>
<sequence>MSEPFLSIIIPAHNEEGRLPRALEQIDRFLRAWDRSAEVIVVENGSTDRTAEIAEAFARDHPYVRLIREPRRGKGLAVRRGMLAARGRYRYICDADLSTPIEEVVKFLPPQLDGFDIAIGSREAPGARRIGEPLYRHVIGRVFNAIVRFLALPDFQDTQCGFKMFRAEVAEDLFRVQQLDGMSFDVEVLFIARQRGYRIVEVPVTWYFNPESRVRLFRDSLNMFRDLFRIRWNAWKGRYARPEIRLPSASDPG</sequence>
<dbReference type="GO" id="GO:0006487">
    <property type="term" value="P:protein N-linked glycosylation"/>
    <property type="evidence" value="ECO:0007669"/>
    <property type="project" value="TreeGrafter"/>
</dbReference>
<gene>
    <name evidence="14" type="ORF">SAMN02746019_00010170</name>
</gene>
<evidence type="ECO:0000313" key="14">
    <source>
        <dbReference type="EMBL" id="SNB67033.1"/>
    </source>
</evidence>
<dbReference type="EMBL" id="FYEK01000029">
    <property type="protein sequence ID" value="SNB67033.1"/>
    <property type="molecule type" value="Genomic_DNA"/>
</dbReference>
<evidence type="ECO:0000256" key="10">
    <source>
        <dbReference type="ARBA" id="ARBA00022989"/>
    </source>
</evidence>
<dbReference type="InterPro" id="IPR035518">
    <property type="entry name" value="DPG_synthase"/>
</dbReference>
<evidence type="ECO:0000256" key="7">
    <source>
        <dbReference type="ARBA" id="ARBA00022692"/>
    </source>
</evidence>
<evidence type="ECO:0000256" key="3">
    <source>
        <dbReference type="ARBA" id="ARBA00006739"/>
    </source>
</evidence>
<accession>A0A212R4Q6</accession>
<evidence type="ECO:0000313" key="15">
    <source>
        <dbReference type="Proteomes" id="UP000197025"/>
    </source>
</evidence>
<dbReference type="GO" id="GO:0004581">
    <property type="term" value="F:dolichyl-phosphate beta-glucosyltransferase activity"/>
    <property type="evidence" value="ECO:0007669"/>
    <property type="project" value="UniProtKB-EC"/>
</dbReference>
<dbReference type="PANTHER" id="PTHR10859">
    <property type="entry name" value="GLYCOSYL TRANSFERASE"/>
    <property type="match status" value="1"/>
</dbReference>
<evidence type="ECO:0000256" key="12">
    <source>
        <dbReference type="ARBA" id="ARBA00045097"/>
    </source>
</evidence>
<keyword evidence="7" id="KW-0812">Transmembrane</keyword>
<evidence type="ECO:0000256" key="4">
    <source>
        <dbReference type="ARBA" id="ARBA00012583"/>
    </source>
</evidence>
<dbReference type="Gene3D" id="3.90.550.10">
    <property type="entry name" value="Spore Coat Polysaccharide Biosynthesis Protein SpsA, Chain A"/>
    <property type="match status" value="1"/>
</dbReference>
<keyword evidence="15" id="KW-1185">Reference proteome</keyword>
<dbReference type="EC" id="2.4.1.117" evidence="4"/>
<dbReference type="RefSeq" id="WP_088571430.1">
    <property type="nucleotide sequence ID" value="NZ_FYEK01000029.1"/>
</dbReference>
<evidence type="ECO:0000256" key="11">
    <source>
        <dbReference type="ARBA" id="ARBA00023136"/>
    </source>
</evidence>
<proteinExistence type="inferred from homology"/>
<dbReference type="OrthoDB" id="9810303at2"/>
<evidence type="ECO:0000256" key="2">
    <source>
        <dbReference type="ARBA" id="ARBA00004922"/>
    </source>
</evidence>
<evidence type="ECO:0000256" key="8">
    <source>
        <dbReference type="ARBA" id="ARBA00022824"/>
    </source>
</evidence>
<reference evidence="15" key="1">
    <citation type="submission" date="2017-06" db="EMBL/GenBank/DDBJ databases">
        <authorList>
            <person name="Varghese N."/>
            <person name="Submissions S."/>
        </authorList>
    </citation>
    <scope>NUCLEOTIDE SEQUENCE [LARGE SCALE GENOMIC DNA]</scope>
    <source>
        <strain evidence="15">JAD2</strain>
    </source>
</reference>
<comment type="catalytic activity">
    <reaction evidence="12">
        <text>a di-trans,poly-cis-dolichyl phosphate + UDP-alpha-D-glucose = a di-trans,poly-cis-dolichyl beta-D-glucosyl phosphate + UDP</text>
        <dbReference type="Rhea" id="RHEA:15401"/>
        <dbReference type="Rhea" id="RHEA-COMP:19498"/>
        <dbReference type="Rhea" id="RHEA-COMP:19502"/>
        <dbReference type="ChEBI" id="CHEBI:57525"/>
        <dbReference type="ChEBI" id="CHEBI:57683"/>
        <dbReference type="ChEBI" id="CHEBI:58223"/>
        <dbReference type="ChEBI" id="CHEBI:58885"/>
        <dbReference type="EC" id="2.4.1.117"/>
    </reaction>
    <physiologicalReaction direction="left-to-right" evidence="12">
        <dbReference type="Rhea" id="RHEA:15402"/>
    </physiologicalReaction>
</comment>
<dbReference type="Proteomes" id="UP000197025">
    <property type="component" value="Unassembled WGS sequence"/>
</dbReference>
<name>A0A212R4Q6_9CHLR</name>
<dbReference type="AlphaFoldDB" id="A0A212R4Q6"/>
<comment type="similarity">
    <text evidence="3">Belongs to the glycosyltransferase 2 family.</text>
</comment>
<dbReference type="CDD" id="cd04188">
    <property type="entry name" value="DPG_synthase"/>
    <property type="match status" value="1"/>
</dbReference>
<evidence type="ECO:0000256" key="9">
    <source>
        <dbReference type="ARBA" id="ARBA00022968"/>
    </source>
</evidence>
<protein>
    <recommendedName>
        <fullName evidence="4">dolichyl-phosphate beta-glucosyltransferase</fullName>
        <ecNumber evidence="4">2.4.1.117</ecNumber>
    </recommendedName>
</protein>
<dbReference type="InParanoid" id="A0A212R4Q6"/>
<comment type="subcellular location">
    <subcellularLocation>
        <location evidence="1">Endoplasmic reticulum membrane</location>
        <topology evidence="1">Single-pass membrane protein</topology>
    </subcellularLocation>
</comment>
<dbReference type="InterPro" id="IPR001173">
    <property type="entry name" value="Glyco_trans_2-like"/>
</dbReference>
<dbReference type="InterPro" id="IPR029044">
    <property type="entry name" value="Nucleotide-diphossugar_trans"/>
</dbReference>
<keyword evidence="6 14" id="KW-0808">Transferase</keyword>
<feature type="domain" description="Glycosyltransferase 2-like" evidence="13">
    <location>
        <begin position="7"/>
        <end position="174"/>
    </location>
</feature>
<comment type="pathway">
    <text evidence="2">Protein modification; protein glycosylation.</text>
</comment>
<keyword evidence="11" id="KW-0472">Membrane</keyword>
<dbReference type="Pfam" id="PF00535">
    <property type="entry name" value="Glycos_transf_2"/>
    <property type="match status" value="1"/>
</dbReference>
<keyword evidence="9" id="KW-0735">Signal-anchor</keyword>
<keyword evidence="8" id="KW-0256">Endoplasmic reticulum</keyword>
<evidence type="ECO:0000259" key="13">
    <source>
        <dbReference type="Pfam" id="PF00535"/>
    </source>
</evidence>
<evidence type="ECO:0000256" key="5">
    <source>
        <dbReference type="ARBA" id="ARBA00022676"/>
    </source>
</evidence>
<evidence type="ECO:0000256" key="6">
    <source>
        <dbReference type="ARBA" id="ARBA00022679"/>
    </source>
</evidence>
<dbReference type="SUPFAM" id="SSF53448">
    <property type="entry name" value="Nucleotide-diphospho-sugar transferases"/>
    <property type="match status" value="1"/>
</dbReference>
<keyword evidence="5" id="KW-0328">Glycosyltransferase</keyword>